<reference evidence="2 3" key="1">
    <citation type="submission" date="2019-11" db="EMBL/GenBank/DDBJ databases">
        <title>Lactobacillus sp. nov. CRM56-3, isolated from fermented tea leaves.</title>
        <authorList>
            <person name="Phuengjayaem S."/>
            <person name="Tanasupawat S."/>
        </authorList>
    </citation>
    <scope>NUCLEOTIDE SEQUENCE [LARGE SCALE GENOMIC DNA]</scope>
    <source>
        <strain evidence="2 3">CRM56-3</strain>
    </source>
</reference>
<keyword evidence="2" id="KW-0238">DNA-binding</keyword>
<name>A0A7X2XV87_9LACO</name>
<comment type="caution">
    <text evidence="2">The sequence shown here is derived from an EMBL/GenBank/DDBJ whole genome shotgun (WGS) entry which is preliminary data.</text>
</comment>
<evidence type="ECO:0000313" key="3">
    <source>
        <dbReference type="Proteomes" id="UP000466388"/>
    </source>
</evidence>
<protein>
    <submittedName>
        <fullName evidence="2">AbrB/MazE/SpoVT family DNA-binding domain-containing protein</fullName>
    </submittedName>
</protein>
<dbReference type="Proteomes" id="UP000466388">
    <property type="component" value="Unassembled WGS sequence"/>
</dbReference>
<dbReference type="GO" id="GO:0003677">
    <property type="term" value="F:DNA binding"/>
    <property type="evidence" value="ECO:0007669"/>
    <property type="project" value="UniProtKB-KW"/>
</dbReference>
<dbReference type="InterPro" id="IPR007159">
    <property type="entry name" value="SpoVT-AbrB_dom"/>
</dbReference>
<evidence type="ECO:0000259" key="1">
    <source>
        <dbReference type="Pfam" id="PF04014"/>
    </source>
</evidence>
<sequence length="99" mass="11416">MMKCIICAIMHVDKYEFVITEGMFLTMNEIKSRRQIIQVGNSLAITIPANIARKLNAQKGDEIDVTFRNDVQLDDQFYSSLDRAINQYDLTLDQLRGDE</sequence>
<feature type="domain" description="SpoVT-AbrB" evidence="1">
    <location>
        <begin position="38"/>
        <end position="68"/>
    </location>
</feature>
<evidence type="ECO:0000313" key="2">
    <source>
        <dbReference type="EMBL" id="MTV81568.1"/>
    </source>
</evidence>
<dbReference type="Pfam" id="PF04014">
    <property type="entry name" value="MazE_antitoxin"/>
    <property type="match status" value="1"/>
</dbReference>
<gene>
    <name evidence="2" type="ORF">GM612_02720</name>
</gene>
<keyword evidence="3" id="KW-1185">Reference proteome</keyword>
<dbReference type="AlphaFoldDB" id="A0A7X2XV87"/>
<proteinExistence type="predicted"/>
<organism evidence="2 3">
    <name type="scientific">Secundilactobacillus folii</name>
    <dbReference type="NCBI Taxonomy" id="2678357"/>
    <lineage>
        <taxon>Bacteria</taxon>
        <taxon>Bacillati</taxon>
        <taxon>Bacillota</taxon>
        <taxon>Bacilli</taxon>
        <taxon>Lactobacillales</taxon>
        <taxon>Lactobacillaceae</taxon>
        <taxon>Secundilactobacillus</taxon>
    </lineage>
</organism>
<dbReference type="EMBL" id="WNJO01000002">
    <property type="protein sequence ID" value="MTV81568.1"/>
    <property type="molecule type" value="Genomic_DNA"/>
</dbReference>
<dbReference type="InterPro" id="IPR037914">
    <property type="entry name" value="SpoVT-AbrB_sf"/>
</dbReference>
<dbReference type="Gene3D" id="2.10.260.10">
    <property type="match status" value="1"/>
</dbReference>
<dbReference type="SUPFAM" id="SSF89447">
    <property type="entry name" value="AbrB/MazE/MraZ-like"/>
    <property type="match status" value="1"/>
</dbReference>
<accession>A0A7X2XV87</accession>